<name>A0AAV6RLH1_SOLSE</name>
<reference evidence="4 5" key="1">
    <citation type="journal article" date="2021" name="Sci. Rep.">
        <title>Chromosome anchoring in Senegalese sole (Solea senegalensis) reveals sex-associated markers and genome rearrangements in flatfish.</title>
        <authorList>
            <person name="Guerrero-Cozar I."/>
            <person name="Gomez-Garrido J."/>
            <person name="Berbel C."/>
            <person name="Martinez-Blanch J.F."/>
            <person name="Alioto T."/>
            <person name="Claros M.G."/>
            <person name="Gagnaire P.A."/>
            <person name="Manchado M."/>
        </authorList>
    </citation>
    <scope>NUCLEOTIDE SEQUENCE [LARGE SCALE GENOMIC DNA]</scope>
    <source>
        <strain evidence="4">Sse05_10M</strain>
    </source>
</reference>
<dbReference type="EMBL" id="JAGKHQ010000011">
    <property type="protein sequence ID" value="KAG7505140.1"/>
    <property type="molecule type" value="Genomic_DNA"/>
</dbReference>
<evidence type="ECO:0000259" key="3">
    <source>
        <dbReference type="Pfam" id="PF16043"/>
    </source>
</evidence>
<keyword evidence="1" id="KW-0175">Coiled coil</keyword>
<feature type="region of interest" description="Disordered" evidence="2">
    <location>
        <begin position="228"/>
        <end position="259"/>
    </location>
</feature>
<comment type="caution">
    <text evidence="4">The sequence shown here is derived from an EMBL/GenBank/DDBJ whole genome shotgun (WGS) entry which is preliminary data.</text>
</comment>
<dbReference type="Pfam" id="PF16043">
    <property type="entry name" value="DUF4795"/>
    <property type="match status" value="1"/>
</dbReference>
<dbReference type="PANTHER" id="PTHR47080:SF2">
    <property type="entry name" value="GLUTAMINE-RICH PROTEIN 2"/>
    <property type="match status" value="1"/>
</dbReference>
<evidence type="ECO:0000256" key="2">
    <source>
        <dbReference type="SAM" id="MobiDB-lite"/>
    </source>
</evidence>
<feature type="compositionally biased region" description="Polar residues" evidence="2">
    <location>
        <begin position="115"/>
        <end position="129"/>
    </location>
</feature>
<feature type="region of interest" description="Disordered" evidence="2">
    <location>
        <begin position="656"/>
        <end position="715"/>
    </location>
</feature>
<evidence type="ECO:0000256" key="1">
    <source>
        <dbReference type="SAM" id="Coils"/>
    </source>
</evidence>
<feature type="compositionally biased region" description="Polar residues" evidence="2">
    <location>
        <begin position="667"/>
        <end position="702"/>
    </location>
</feature>
<feature type="compositionally biased region" description="Acidic residues" evidence="2">
    <location>
        <begin position="102"/>
        <end position="112"/>
    </location>
</feature>
<accession>A0AAV6RLH1</accession>
<dbReference type="PANTHER" id="PTHR47080">
    <property type="entry name" value="CHROMOSOME 16 OPEN READING FRAME 96"/>
    <property type="match status" value="1"/>
</dbReference>
<feature type="compositionally biased region" description="Basic and acidic residues" evidence="2">
    <location>
        <begin position="239"/>
        <end position="256"/>
    </location>
</feature>
<proteinExistence type="predicted"/>
<dbReference type="Proteomes" id="UP000693946">
    <property type="component" value="Linkage Group LG19"/>
</dbReference>
<organism evidence="4 5">
    <name type="scientific">Solea senegalensis</name>
    <name type="common">Senegalese sole</name>
    <dbReference type="NCBI Taxonomy" id="28829"/>
    <lineage>
        <taxon>Eukaryota</taxon>
        <taxon>Metazoa</taxon>
        <taxon>Chordata</taxon>
        <taxon>Craniata</taxon>
        <taxon>Vertebrata</taxon>
        <taxon>Euteleostomi</taxon>
        <taxon>Actinopterygii</taxon>
        <taxon>Neopterygii</taxon>
        <taxon>Teleostei</taxon>
        <taxon>Neoteleostei</taxon>
        <taxon>Acanthomorphata</taxon>
        <taxon>Carangaria</taxon>
        <taxon>Pleuronectiformes</taxon>
        <taxon>Pleuronectoidei</taxon>
        <taxon>Soleidae</taxon>
        <taxon>Solea</taxon>
    </lineage>
</organism>
<feature type="coiled-coil region" evidence="1">
    <location>
        <begin position="353"/>
        <end position="387"/>
    </location>
</feature>
<dbReference type="AlphaFoldDB" id="A0AAV6RLH1"/>
<evidence type="ECO:0000313" key="5">
    <source>
        <dbReference type="Proteomes" id="UP000693946"/>
    </source>
</evidence>
<keyword evidence="5" id="KW-1185">Reference proteome</keyword>
<protein>
    <recommendedName>
        <fullName evidence="3">DUF4795 domain-containing protein</fullName>
    </recommendedName>
</protein>
<gene>
    <name evidence="4" type="ORF">JOB18_024435</name>
</gene>
<feature type="domain" description="DUF4795" evidence="3">
    <location>
        <begin position="357"/>
        <end position="555"/>
    </location>
</feature>
<dbReference type="InterPro" id="IPR032013">
    <property type="entry name" value="DUF4795"/>
</dbReference>
<evidence type="ECO:0000313" key="4">
    <source>
        <dbReference type="EMBL" id="KAG7505140.1"/>
    </source>
</evidence>
<sequence>MFAVKKHSSQEEETRHLRALKEKLSVKLSRPQTNKQTNMSEEDALTLKELLDLSIGTPQAGTVNFSALHALLLAVLRRLGLRDVKVRWRASPPGDAASPLQVDEDEEEDVEPEPQSGSELQERTGGQSELCSRLQSCEDGVSELMKLIPDNLKDEIKELHHQHSMLVAETETAVAAVETCRHSVDDLKTLRDVDTSVFVTWDVMQSSLLGHRGHLDEDLDEEVVDEASEIRPTHTRLHSTSDRHHPSSETWPHQKTDPGPGPVAAGVLQRYSETLEALTNVGKLREKFSGLETRVSALEDGKVDETQLQTQLSPLREDRRASVNHFTVEGFQDLNKNLMDQLNQQKVLMGGVMSDHQRTVDDVQQTIVQLQDECEKLQDSMRRLYEDSGQKQRHIEEMYQTMQQLDERKADKHMVETEIKADKCALDGKVSRRQFDSATEQLTDMFHELLSKVTGQEQNWHKVVHQLSTEMECKLNRIELDSVKKQLEDRWKNIHEKLRKQEAPEHDDAAAIRKRLVDRFHCLSCDRPVVKHTPGPHLVALPSTPGFPSHRSMRPFTVYALEQFRHNNRSDHVPELPDYCHLVVSRSCGGSHTVTSANQRRSGVQSTKSHALPDVDVLIPSEEVDIIGLDGHIYRGRLNAPSIRNTETKLPTIFTKDGSRIKHKSRGFTSNRAAASSPETHNSRSVSSGSGQDWPMSSQSSIARPAAAAEQQVDL</sequence>
<feature type="region of interest" description="Disordered" evidence="2">
    <location>
        <begin position="90"/>
        <end position="129"/>
    </location>
</feature>